<dbReference type="RefSeq" id="WP_034747602.1">
    <property type="nucleotide sequence ID" value="NZ_BAUT01000037.1"/>
</dbReference>
<dbReference type="AlphaFoldDB" id="W4Q4W6"/>
<dbReference type="STRING" id="1236970.JCM9140_3144"/>
<proteinExistence type="predicted"/>
<dbReference type="Proteomes" id="UP000018890">
    <property type="component" value="Unassembled WGS sequence"/>
</dbReference>
<reference evidence="1" key="1">
    <citation type="journal article" date="2014" name="Genome Announc.">
        <title>Draft Genome Sequences of Three Alkaliphilic Bacillus Strains, Bacillus wakoensis JCM 9140T, Bacillus akibai JCM 9157T, and Bacillus hemicellulosilyticus JCM 9152T.</title>
        <authorList>
            <person name="Yuki M."/>
            <person name="Oshima K."/>
            <person name="Suda W."/>
            <person name="Oshida Y."/>
            <person name="Kitamura K."/>
            <person name="Iida T."/>
            <person name="Hattori M."/>
            <person name="Ohkuma M."/>
        </authorList>
    </citation>
    <scope>NUCLEOTIDE SEQUENCE [LARGE SCALE GENOMIC DNA]</scope>
    <source>
        <strain evidence="1">JCM 9140</strain>
    </source>
</reference>
<evidence type="ECO:0000313" key="2">
    <source>
        <dbReference type="Proteomes" id="UP000018890"/>
    </source>
</evidence>
<keyword evidence="2" id="KW-1185">Reference proteome</keyword>
<comment type="caution">
    <text evidence="1">The sequence shown here is derived from an EMBL/GenBank/DDBJ whole genome shotgun (WGS) entry which is preliminary data.</text>
</comment>
<accession>W4Q4W6</accession>
<gene>
    <name evidence="1" type="ORF">JCM9140_3144</name>
</gene>
<sequence>MPAERIKYDDVLRTGTDKLNDAIDAANKAEVDSTEAKSMSTTALSQSENTQIQLDTIVIEGDSSVEAAQARVKADGSVAPTLKRRLDDDYKEHSERLAQTMQKLDYEDASIGIDSLLKQLRAKSGINPNWDKWQEKEYNYGFNTSTTRIWSEFEGVVSTDSMFVSKGGKGRWGFHVFEGFDSEGKRLTMLSGKQSNMGEIFYFNPNYDPNAEWHTRFGSVRIGCDEPTYGIEVNPIEMKSNVPIFFTKREAIRRPDKHEYIEITGGNAFGSARTGSAIKLYGEDFTGLRGGLELFFGSYTKDLVSTSIKYNFMSTTGAKEVFSVDHAGVGRFSDGLKVKGLDAVVGLQDQSLEISYDKKFKANRGGSAIRLNGKDFTGLRGGAEIFIGSYETDIASTALKASYMSTAGALEVFSVDQRGRLIVSEGIRPGRLSTEPTAHDGLIYYNTTTGKFRGCENGVWKDLIA</sequence>
<evidence type="ECO:0000313" key="1">
    <source>
        <dbReference type="EMBL" id="GAE27032.1"/>
    </source>
</evidence>
<dbReference type="EMBL" id="BAUT01000037">
    <property type="protein sequence ID" value="GAE27032.1"/>
    <property type="molecule type" value="Genomic_DNA"/>
</dbReference>
<protein>
    <submittedName>
        <fullName evidence="1">Uncharacterized protein</fullName>
    </submittedName>
</protein>
<organism evidence="1 2">
    <name type="scientific">Halalkalibacter wakoensis JCM 9140</name>
    <dbReference type="NCBI Taxonomy" id="1236970"/>
    <lineage>
        <taxon>Bacteria</taxon>
        <taxon>Bacillati</taxon>
        <taxon>Bacillota</taxon>
        <taxon>Bacilli</taxon>
        <taxon>Bacillales</taxon>
        <taxon>Bacillaceae</taxon>
        <taxon>Halalkalibacter</taxon>
    </lineage>
</organism>
<name>W4Q4W6_9BACI</name>
<dbReference type="OrthoDB" id="2869160at2"/>